<comment type="caution">
    <text evidence="9">The sequence shown here is derived from an EMBL/GenBank/DDBJ whole genome shotgun (WGS) entry which is preliminary data.</text>
</comment>
<dbReference type="InterPro" id="IPR042197">
    <property type="entry name" value="Apaf_helical"/>
</dbReference>
<dbReference type="Proteomes" id="UP001341840">
    <property type="component" value="Unassembled WGS sequence"/>
</dbReference>
<keyword evidence="4" id="KW-0067">ATP-binding</keyword>
<gene>
    <name evidence="9" type="ORF">PIB30_001787</name>
</gene>
<keyword evidence="2" id="KW-0547">Nucleotide-binding</keyword>
<evidence type="ECO:0000256" key="3">
    <source>
        <dbReference type="ARBA" id="ARBA00022821"/>
    </source>
</evidence>
<keyword evidence="10" id="KW-1185">Reference proteome</keyword>
<accession>A0ABU6W2B4</accession>
<feature type="non-terminal residue" evidence="9">
    <location>
        <position position="572"/>
    </location>
</feature>
<evidence type="ECO:0000256" key="1">
    <source>
        <dbReference type="ARBA" id="ARBA00022737"/>
    </source>
</evidence>
<name>A0ABU6W2B4_9FABA</name>
<dbReference type="CDD" id="cd14798">
    <property type="entry name" value="RX-CC_like"/>
    <property type="match status" value="1"/>
</dbReference>
<keyword evidence="3" id="KW-0611">Plant defense</keyword>
<evidence type="ECO:0008006" key="11">
    <source>
        <dbReference type="Google" id="ProtNLM"/>
    </source>
</evidence>
<feature type="domain" description="NB-ARC" evidence="6">
    <location>
        <begin position="160"/>
        <end position="330"/>
    </location>
</feature>
<dbReference type="InterPro" id="IPR038005">
    <property type="entry name" value="RX-like_CC"/>
</dbReference>
<dbReference type="InterPro" id="IPR002182">
    <property type="entry name" value="NB-ARC"/>
</dbReference>
<sequence>MATEALLGVLIGNLNTFVKNEIAALSGVDSQIQELSDNLEAIHALFQDAAEEQFKSQAMKDWLKKLSDAAHVLEDILEDCSTESNRLQTEGCLARFHPKTILFRHAISKRIKDIVKRFQHIDDDRRRFQLPLGFRQRQQEDDDPRQTSSAITEHQMYGRDQDKEKIVEFLIKHASNIDGLSVYPIVGMGGLGKTTLARWVFNDERVIKHFDLKIWVCVSTNFNMMIILQSIVESSTGANPNLSTLEAMQNKAQQVLVGKRYLLVLDDVWDNVKWEDLKSVLQCSRTKGVSILVTTRDPRVASNMGTFSTHDLQPLSEDDNWSLFSHYAFGPNKEQPAKLVEIGMEIMRRCSGSPLVAKVLGSLLRNEKEEKLWLNVLESKFWDIDDDVIMGALRISYFHLKASSRQCFSFCAVYPEDFRIEKEQLIHLWMANGLIKSKGNLEVEDVGNKVWEELWQRSFFQEVEIDELGRTTFKIHDLFHELAQSIMGQECIVYDESASLTNLSTRVHHVTYLKRERDVNMDVFKKAESLRTLINLRPSEVLNYRGLPPFNSLRALRTSSSQLSALKCLTHL</sequence>
<dbReference type="InterPro" id="IPR036388">
    <property type="entry name" value="WH-like_DNA-bd_sf"/>
</dbReference>
<dbReference type="SUPFAM" id="SSF52540">
    <property type="entry name" value="P-loop containing nucleoside triphosphate hydrolases"/>
    <property type="match status" value="1"/>
</dbReference>
<protein>
    <recommendedName>
        <fullName evidence="11">Disease resistance protein RGA3</fullName>
    </recommendedName>
</protein>
<evidence type="ECO:0000256" key="4">
    <source>
        <dbReference type="ARBA" id="ARBA00022840"/>
    </source>
</evidence>
<dbReference type="Gene3D" id="1.20.5.4130">
    <property type="match status" value="1"/>
</dbReference>
<evidence type="ECO:0000259" key="6">
    <source>
        <dbReference type="Pfam" id="PF00931"/>
    </source>
</evidence>
<dbReference type="Pfam" id="PF18052">
    <property type="entry name" value="Rx_N"/>
    <property type="match status" value="1"/>
</dbReference>
<dbReference type="PRINTS" id="PR00364">
    <property type="entry name" value="DISEASERSIST"/>
</dbReference>
<evidence type="ECO:0000313" key="10">
    <source>
        <dbReference type="Proteomes" id="UP001341840"/>
    </source>
</evidence>
<dbReference type="InterPro" id="IPR041118">
    <property type="entry name" value="Rx_N"/>
</dbReference>
<proteinExistence type="predicted"/>
<dbReference type="Pfam" id="PF23559">
    <property type="entry name" value="WHD_DRP"/>
    <property type="match status" value="1"/>
</dbReference>
<dbReference type="Gene3D" id="1.10.8.430">
    <property type="entry name" value="Helical domain of apoptotic protease-activating factors"/>
    <property type="match status" value="1"/>
</dbReference>
<organism evidence="9 10">
    <name type="scientific">Stylosanthes scabra</name>
    <dbReference type="NCBI Taxonomy" id="79078"/>
    <lineage>
        <taxon>Eukaryota</taxon>
        <taxon>Viridiplantae</taxon>
        <taxon>Streptophyta</taxon>
        <taxon>Embryophyta</taxon>
        <taxon>Tracheophyta</taxon>
        <taxon>Spermatophyta</taxon>
        <taxon>Magnoliopsida</taxon>
        <taxon>eudicotyledons</taxon>
        <taxon>Gunneridae</taxon>
        <taxon>Pentapetalae</taxon>
        <taxon>rosids</taxon>
        <taxon>fabids</taxon>
        <taxon>Fabales</taxon>
        <taxon>Fabaceae</taxon>
        <taxon>Papilionoideae</taxon>
        <taxon>50 kb inversion clade</taxon>
        <taxon>dalbergioids sensu lato</taxon>
        <taxon>Dalbergieae</taxon>
        <taxon>Pterocarpus clade</taxon>
        <taxon>Stylosanthes</taxon>
    </lineage>
</organism>
<feature type="domain" description="Disease resistance N-terminal" evidence="7">
    <location>
        <begin position="7"/>
        <end position="96"/>
    </location>
</feature>
<dbReference type="EMBL" id="JASCZI010181246">
    <property type="protein sequence ID" value="MED6179489.1"/>
    <property type="molecule type" value="Genomic_DNA"/>
</dbReference>
<evidence type="ECO:0000256" key="5">
    <source>
        <dbReference type="SAM" id="MobiDB-lite"/>
    </source>
</evidence>
<dbReference type="Gene3D" id="3.40.50.300">
    <property type="entry name" value="P-loop containing nucleotide triphosphate hydrolases"/>
    <property type="match status" value="1"/>
</dbReference>
<reference evidence="9 10" key="1">
    <citation type="journal article" date="2023" name="Plants (Basel)">
        <title>Bridging the Gap: Combining Genomics and Transcriptomics Approaches to Understand Stylosanthes scabra, an Orphan Legume from the Brazilian Caatinga.</title>
        <authorList>
            <person name="Ferreira-Neto J.R.C."/>
            <person name="da Silva M.D."/>
            <person name="Binneck E."/>
            <person name="de Melo N.F."/>
            <person name="da Silva R.H."/>
            <person name="de Melo A.L.T.M."/>
            <person name="Pandolfi V."/>
            <person name="Bustamante F.O."/>
            <person name="Brasileiro-Vidal A.C."/>
            <person name="Benko-Iseppon A.M."/>
        </authorList>
    </citation>
    <scope>NUCLEOTIDE SEQUENCE [LARGE SCALE GENOMIC DNA]</scope>
    <source>
        <tissue evidence="9">Leaves</tissue>
    </source>
</reference>
<keyword evidence="1" id="KW-0677">Repeat</keyword>
<dbReference type="InterPro" id="IPR058922">
    <property type="entry name" value="WHD_DRP"/>
</dbReference>
<feature type="region of interest" description="Disordered" evidence="5">
    <location>
        <begin position="133"/>
        <end position="157"/>
    </location>
</feature>
<dbReference type="InterPro" id="IPR027417">
    <property type="entry name" value="P-loop_NTPase"/>
</dbReference>
<dbReference type="Gene3D" id="1.10.10.10">
    <property type="entry name" value="Winged helix-like DNA-binding domain superfamily/Winged helix DNA-binding domain"/>
    <property type="match status" value="1"/>
</dbReference>
<dbReference type="Pfam" id="PF00931">
    <property type="entry name" value="NB-ARC"/>
    <property type="match status" value="1"/>
</dbReference>
<feature type="domain" description="Disease resistance protein winged helix" evidence="8">
    <location>
        <begin position="413"/>
        <end position="483"/>
    </location>
</feature>
<dbReference type="PANTHER" id="PTHR36766:SF42">
    <property type="entry name" value="NB-ARC DOMAIN DISEASE RESISTANCE PROTEIN"/>
    <property type="match status" value="1"/>
</dbReference>
<evidence type="ECO:0000259" key="8">
    <source>
        <dbReference type="Pfam" id="PF23559"/>
    </source>
</evidence>
<evidence type="ECO:0000259" key="7">
    <source>
        <dbReference type="Pfam" id="PF18052"/>
    </source>
</evidence>
<dbReference type="PANTHER" id="PTHR36766">
    <property type="entry name" value="PLANT BROAD-SPECTRUM MILDEW RESISTANCE PROTEIN RPW8"/>
    <property type="match status" value="1"/>
</dbReference>
<evidence type="ECO:0000313" key="9">
    <source>
        <dbReference type="EMBL" id="MED6179489.1"/>
    </source>
</evidence>
<evidence type="ECO:0000256" key="2">
    <source>
        <dbReference type="ARBA" id="ARBA00022741"/>
    </source>
</evidence>